<dbReference type="Proteomes" id="UP000030671">
    <property type="component" value="Unassembled WGS sequence"/>
</dbReference>
<name>W4JX36_HETIT</name>
<feature type="compositionally biased region" description="Polar residues" evidence="1">
    <location>
        <begin position="14"/>
        <end position="28"/>
    </location>
</feature>
<evidence type="ECO:0000256" key="1">
    <source>
        <dbReference type="SAM" id="MobiDB-lite"/>
    </source>
</evidence>
<reference evidence="2 3" key="1">
    <citation type="journal article" date="2012" name="New Phytol.">
        <title>Insight into trade-off between wood decay and parasitism from the genome of a fungal forest pathogen.</title>
        <authorList>
            <person name="Olson A."/>
            <person name="Aerts A."/>
            <person name="Asiegbu F."/>
            <person name="Belbahri L."/>
            <person name="Bouzid O."/>
            <person name="Broberg A."/>
            <person name="Canback B."/>
            <person name="Coutinho P.M."/>
            <person name="Cullen D."/>
            <person name="Dalman K."/>
            <person name="Deflorio G."/>
            <person name="van Diepen L.T."/>
            <person name="Dunand C."/>
            <person name="Duplessis S."/>
            <person name="Durling M."/>
            <person name="Gonthier P."/>
            <person name="Grimwood J."/>
            <person name="Fossdal C.G."/>
            <person name="Hansson D."/>
            <person name="Henrissat B."/>
            <person name="Hietala A."/>
            <person name="Himmelstrand K."/>
            <person name="Hoffmeister D."/>
            <person name="Hogberg N."/>
            <person name="James T.Y."/>
            <person name="Karlsson M."/>
            <person name="Kohler A."/>
            <person name="Kues U."/>
            <person name="Lee Y.H."/>
            <person name="Lin Y.C."/>
            <person name="Lind M."/>
            <person name="Lindquist E."/>
            <person name="Lombard V."/>
            <person name="Lucas S."/>
            <person name="Lunden K."/>
            <person name="Morin E."/>
            <person name="Murat C."/>
            <person name="Park J."/>
            <person name="Raffaello T."/>
            <person name="Rouze P."/>
            <person name="Salamov A."/>
            <person name="Schmutz J."/>
            <person name="Solheim H."/>
            <person name="Stahlberg J."/>
            <person name="Velez H."/>
            <person name="de Vries R.P."/>
            <person name="Wiebenga A."/>
            <person name="Woodward S."/>
            <person name="Yakovlev I."/>
            <person name="Garbelotto M."/>
            <person name="Martin F."/>
            <person name="Grigoriev I.V."/>
            <person name="Stenlid J."/>
        </authorList>
    </citation>
    <scope>NUCLEOTIDE SEQUENCE [LARGE SCALE GENOMIC DNA]</scope>
    <source>
        <strain evidence="2 3">TC 32-1</strain>
    </source>
</reference>
<evidence type="ECO:0000313" key="3">
    <source>
        <dbReference type="Proteomes" id="UP000030671"/>
    </source>
</evidence>
<feature type="region of interest" description="Disordered" evidence="1">
    <location>
        <begin position="1"/>
        <end position="32"/>
    </location>
</feature>
<dbReference type="RefSeq" id="XP_009551124.1">
    <property type="nucleotide sequence ID" value="XM_009552829.1"/>
</dbReference>
<dbReference type="HOGENOM" id="CLU_2661207_0_0_1"/>
<proteinExistence type="predicted"/>
<keyword evidence="3" id="KW-1185">Reference proteome</keyword>
<dbReference type="EMBL" id="KI925463">
    <property type="protein sequence ID" value="ETW77645.1"/>
    <property type="molecule type" value="Genomic_DNA"/>
</dbReference>
<dbReference type="InParanoid" id="W4JX36"/>
<dbReference type="AlphaFoldDB" id="W4JX36"/>
<dbReference type="GeneID" id="20672399"/>
<sequence>MVRTTATLRPRAHQASNSPLSPCVLSTPSEHHRDSDVPLSSLLLHCARVSVTLTLRVRARRIANIMLLVLERVDEE</sequence>
<evidence type="ECO:0000313" key="2">
    <source>
        <dbReference type="EMBL" id="ETW77645.1"/>
    </source>
</evidence>
<dbReference type="KEGG" id="hir:HETIRDRAFT_389241"/>
<protein>
    <submittedName>
        <fullName evidence="2">Uncharacterized protein</fullName>
    </submittedName>
</protein>
<organism evidence="2 3">
    <name type="scientific">Heterobasidion irregulare (strain TC 32-1)</name>
    <dbReference type="NCBI Taxonomy" id="747525"/>
    <lineage>
        <taxon>Eukaryota</taxon>
        <taxon>Fungi</taxon>
        <taxon>Dikarya</taxon>
        <taxon>Basidiomycota</taxon>
        <taxon>Agaricomycotina</taxon>
        <taxon>Agaricomycetes</taxon>
        <taxon>Russulales</taxon>
        <taxon>Bondarzewiaceae</taxon>
        <taxon>Heterobasidion</taxon>
        <taxon>Heterobasidion annosum species complex</taxon>
    </lineage>
</organism>
<feature type="non-terminal residue" evidence="2">
    <location>
        <position position="76"/>
    </location>
</feature>
<accession>W4JX36</accession>
<gene>
    <name evidence="2" type="ORF">HETIRDRAFT_389241</name>
</gene>